<accession>A0A4V3D3D3</accession>
<dbReference type="Gene3D" id="3.40.50.150">
    <property type="entry name" value="Vaccinia Virus protein VP39"/>
    <property type="match status" value="1"/>
</dbReference>
<dbReference type="Proteomes" id="UP000295468">
    <property type="component" value="Unassembled WGS sequence"/>
</dbReference>
<dbReference type="SUPFAM" id="SSF53335">
    <property type="entry name" value="S-adenosyl-L-methionine-dependent methyltransferases"/>
    <property type="match status" value="1"/>
</dbReference>
<gene>
    <name evidence="6" type="primary">prmA</name>
    <name evidence="7" type="ORF">CLV82_2587</name>
</gene>
<evidence type="ECO:0000256" key="4">
    <source>
        <dbReference type="ARBA" id="ARBA00022679"/>
    </source>
</evidence>
<keyword evidence="4 6" id="KW-0808">Transferase</keyword>
<dbReference type="EC" id="2.1.1.-" evidence="6"/>
<evidence type="ECO:0000256" key="1">
    <source>
        <dbReference type="ARBA" id="ARBA00009741"/>
    </source>
</evidence>
<dbReference type="PANTHER" id="PTHR43648">
    <property type="entry name" value="ELECTRON TRANSFER FLAVOPROTEIN BETA SUBUNIT LYSINE METHYLTRANSFERASE"/>
    <property type="match status" value="1"/>
</dbReference>
<dbReference type="GO" id="GO:0008276">
    <property type="term" value="F:protein methyltransferase activity"/>
    <property type="evidence" value="ECO:0007669"/>
    <property type="project" value="UniProtKB-UniRule"/>
</dbReference>
<keyword evidence="5 6" id="KW-0949">S-adenosyl-L-methionine</keyword>
<name>A0A4V3D3D3_9FLAO</name>
<dbReference type="Pfam" id="PF06325">
    <property type="entry name" value="PrmA"/>
    <property type="match status" value="1"/>
</dbReference>
<comment type="similarity">
    <text evidence="1 6">Belongs to the methyltransferase superfamily. PrmA family.</text>
</comment>
<comment type="catalytic activity">
    <reaction evidence="6">
        <text>L-lysyl-[protein] + 3 S-adenosyl-L-methionine = N(6),N(6),N(6)-trimethyl-L-lysyl-[protein] + 3 S-adenosyl-L-homocysteine + 3 H(+)</text>
        <dbReference type="Rhea" id="RHEA:54192"/>
        <dbReference type="Rhea" id="RHEA-COMP:9752"/>
        <dbReference type="Rhea" id="RHEA-COMP:13826"/>
        <dbReference type="ChEBI" id="CHEBI:15378"/>
        <dbReference type="ChEBI" id="CHEBI:29969"/>
        <dbReference type="ChEBI" id="CHEBI:57856"/>
        <dbReference type="ChEBI" id="CHEBI:59789"/>
        <dbReference type="ChEBI" id="CHEBI:61961"/>
    </reaction>
</comment>
<keyword evidence="7" id="KW-0687">Ribonucleoprotein</keyword>
<comment type="subcellular location">
    <subcellularLocation>
        <location evidence="6">Cytoplasm</location>
    </subcellularLocation>
</comment>
<dbReference type="GO" id="GO:0005737">
    <property type="term" value="C:cytoplasm"/>
    <property type="evidence" value="ECO:0007669"/>
    <property type="project" value="UniProtKB-SubCell"/>
</dbReference>
<dbReference type="InterPro" id="IPR050078">
    <property type="entry name" value="Ribosomal_L11_MeTrfase_PrmA"/>
</dbReference>
<keyword evidence="3 6" id="KW-0489">Methyltransferase</keyword>
<evidence type="ECO:0000313" key="8">
    <source>
        <dbReference type="Proteomes" id="UP000295468"/>
    </source>
</evidence>
<comment type="function">
    <text evidence="6">Methylates ribosomal protein L11.</text>
</comment>
<keyword evidence="2 6" id="KW-0963">Cytoplasm</keyword>
<dbReference type="RefSeq" id="WP_133644723.1">
    <property type="nucleotide sequence ID" value="NZ_SNYI01000003.1"/>
</dbReference>
<dbReference type="EMBL" id="SNYI01000003">
    <property type="protein sequence ID" value="TDQ29134.1"/>
    <property type="molecule type" value="Genomic_DNA"/>
</dbReference>
<organism evidence="7 8">
    <name type="scientific">Zeaxanthinibacter enoshimensis</name>
    <dbReference type="NCBI Taxonomy" id="392009"/>
    <lineage>
        <taxon>Bacteria</taxon>
        <taxon>Pseudomonadati</taxon>
        <taxon>Bacteroidota</taxon>
        <taxon>Flavobacteriia</taxon>
        <taxon>Flavobacteriales</taxon>
        <taxon>Flavobacteriaceae</taxon>
        <taxon>Zeaxanthinibacter</taxon>
    </lineage>
</organism>
<keyword evidence="7" id="KW-0689">Ribosomal protein</keyword>
<dbReference type="PANTHER" id="PTHR43648:SF1">
    <property type="entry name" value="ELECTRON TRANSFER FLAVOPROTEIN BETA SUBUNIT LYSINE METHYLTRANSFERASE"/>
    <property type="match status" value="1"/>
</dbReference>
<dbReference type="InterPro" id="IPR004498">
    <property type="entry name" value="Ribosomal_PrmA_MeTrfase"/>
</dbReference>
<dbReference type="HAMAP" id="MF_00735">
    <property type="entry name" value="Methyltr_PrmA"/>
    <property type="match status" value="1"/>
</dbReference>
<evidence type="ECO:0000256" key="3">
    <source>
        <dbReference type="ARBA" id="ARBA00022603"/>
    </source>
</evidence>
<dbReference type="PIRSF" id="PIRSF000401">
    <property type="entry name" value="RPL11_MTase"/>
    <property type="match status" value="1"/>
</dbReference>
<feature type="binding site" evidence="6">
    <location>
        <position position="151"/>
    </location>
    <ligand>
        <name>S-adenosyl-L-methionine</name>
        <dbReference type="ChEBI" id="CHEBI:59789"/>
    </ligand>
</feature>
<comment type="caution">
    <text evidence="7">The sequence shown here is derived from an EMBL/GenBank/DDBJ whole genome shotgun (WGS) entry which is preliminary data.</text>
</comment>
<evidence type="ECO:0000256" key="2">
    <source>
        <dbReference type="ARBA" id="ARBA00022490"/>
    </source>
</evidence>
<proteinExistence type="inferred from homology"/>
<reference evidence="7 8" key="1">
    <citation type="submission" date="2019-03" db="EMBL/GenBank/DDBJ databases">
        <title>Genomic Encyclopedia of Archaeal and Bacterial Type Strains, Phase II (KMG-II): from individual species to whole genera.</title>
        <authorList>
            <person name="Goeker M."/>
        </authorList>
    </citation>
    <scope>NUCLEOTIDE SEQUENCE [LARGE SCALE GENOMIC DNA]</scope>
    <source>
        <strain evidence="7 8">DSM 18435</strain>
    </source>
</reference>
<sequence>MEKEYFIEYSFSLKPVQPYSDILVAELSELGFDSFVENEDGLLAYIEADSWHKDILSGIHILKQAAAGINYNYKRVAQQNWNAKWEADFHPIELGDLCRVRAPFHEKKDVKYDIEIAPKMSFGTGHHETTYMMLQWALEVDFDGLSVLDMGCGTGVLAIIAAMKGAAEIDAIDIDSWSYENARENAERNGQEHIRVLHGDAELLGEKLYDLIFANINKNILLQDIPVYASCLKENGILLLSGFYKEDLDDITGRCAEFGLNHQKNILKNNWVSAKYVI</sequence>
<evidence type="ECO:0000256" key="5">
    <source>
        <dbReference type="ARBA" id="ARBA00022691"/>
    </source>
</evidence>
<dbReference type="NCBIfam" id="NF001785">
    <property type="entry name" value="PRK00517.2-2"/>
    <property type="match status" value="1"/>
</dbReference>
<keyword evidence="8" id="KW-1185">Reference proteome</keyword>
<evidence type="ECO:0000313" key="7">
    <source>
        <dbReference type="EMBL" id="TDQ29134.1"/>
    </source>
</evidence>
<dbReference type="GO" id="GO:0032259">
    <property type="term" value="P:methylation"/>
    <property type="evidence" value="ECO:0007669"/>
    <property type="project" value="UniProtKB-KW"/>
</dbReference>
<feature type="binding site" evidence="6">
    <location>
        <position position="215"/>
    </location>
    <ligand>
        <name>S-adenosyl-L-methionine</name>
        <dbReference type="ChEBI" id="CHEBI:59789"/>
    </ligand>
</feature>
<dbReference type="OrthoDB" id="9785995at2"/>
<protein>
    <recommendedName>
        <fullName evidence="6">Ribosomal protein L11 methyltransferase</fullName>
        <shortName evidence="6">L11 Mtase</shortName>
        <ecNumber evidence="6">2.1.1.-</ecNumber>
    </recommendedName>
</protein>
<dbReference type="InterPro" id="IPR029063">
    <property type="entry name" value="SAM-dependent_MTases_sf"/>
</dbReference>
<dbReference type="GO" id="GO:0005840">
    <property type="term" value="C:ribosome"/>
    <property type="evidence" value="ECO:0007669"/>
    <property type="project" value="UniProtKB-KW"/>
</dbReference>
<feature type="binding site" evidence="6">
    <location>
        <position position="130"/>
    </location>
    <ligand>
        <name>S-adenosyl-L-methionine</name>
        <dbReference type="ChEBI" id="CHEBI:59789"/>
    </ligand>
</feature>
<feature type="binding site" evidence="6">
    <location>
        <position position="173"/>
    </location>
    <ligand>
        <name>S-adenosyl-L-methionine</name>
        <dbReference type="ChEBI" id="CHEBI:59789"/>
    </ligand>
</feature>
<dbReference type="CDD" id="cd02440">
    <property type="entry name" value="AdoMet_MTases"/>
    <property type="match status" value="1"/>
</dbReference>
<evidence type="ECO:0000256" key="6">
    <source>
        <dbReference type="HAMAP-Rule" id="MF_00735"/>
    </source>
</evidence>
<dbReference type="AlphaFoldDB" id="A0A4V3D3D3"/>